<reference evidence="8 9" key="1">
    <citation type="submission" date="2023-09" db="EMBL/GenBank/DDBJ databases">
        <authorList>
            <person name="Rey-Velasco X."/>
        </authorList>
    </citation>
    <scope>NUCLEOTIDE SEQUENCE [LARGE SCALE GENOMIC DNA]</scope>
    <source>
        <strain evidence="8 9">F390</strain>
    </source>
</reference>
<feature type="region of interest" description="Disordered" evidence="5">
    <location>
        <begin position="103"/>
        <end position="146"/>
    </location>
</feature>
<dbReference type="PROSITE" id="PS51826">
    <property type="entry name" value="PSBD"/>
    <property type="match status" value="2"/>
</dbReference>
<evidence type="ECO:0000259" key="7">
    <source>
        <dbReference type="PROSITE" id="PS51826"/>
    </source>
</evidence>
<dbReference type="SUPFAM" id="SSF47005">
    <property type="entry name" value="Peripheral subunit-binding domain of 2-oxo acid dehydrogenase complex"/>
    <property type="match status" value="2"/>
</dbReference>
<dbReference type="PANTHER" id="PTHR23151">
    <property type="entry name" value="DIHYDROLIPOAMIDE ACETYL/SUCCINYL-TRANSFERASE-RELATED"/>
    <property type="match status" value="1"/>
</dbReference>
<dbReference type="Gene3D" id="3.30.559.10">
    <property type="entry name" value="Chloramphenicol acetyltransferase-like domain"/>
    <property type="match status" value="1"/>
</dbReference>
<evidence type="ECO:0000256" key="2">
    <source>
        <dbReference type="ARBA" id="ARBA00007317"/>
    </source>
</evidence>
<dbReference type="Pfam" id="PF00364">
    <property type="entry name" value="Biotin_lipoyl"/>
    <property type="match status" value="1"/>
</dbReference>
<keyword evidence="3 4" id="KW-0450">Lipoyl</keyword>
<evidence type="ECO:0000313" key="9">
    <source>
        <dbReference type="Proteomes" id="UP001259803"/>
    </source>
</evidence>
<protein>
    <recommendedName>
        <fullName evidence="4">Dihydrolipoamide acetyltransferase component of pyruvate dehydrogenase complex</fullName>
        <ecNumber evidence="4">2.3.1.-</ecNumber>
    </recommendedName>
</protein>
<dbReference type="EC" id="2.3.1.-" evidence="4"/>
<keyword evidence="4" id="KW-0808">Transferase</keyword>
<dbReference type="SUPFAM" id="SSF52777">
    <property type="entry name" value="CoA-dependent acyltransferases"/>
    <property type="match status" value="1"/>
</dbReference>
<evidence type="ECO:0000313" key="8">
    <source>
        <dbReference type="EMBL" id="MDT0576010.1"/>
    </source>
</evidence>
<dbReference type="InterPro" id="IPR045257">
    <property type="entry name" value="E2/Pdx1"/>
</dbReference>
<keyword evidence="4" id="KW-0012">Acyltransferase</keyword>
<name>A0ABU2ZHD0_9SPHN</name>
<evidence type="ECO:0000256" key="5">
    <source>
        <dbReference type="SAM" id="MobiDB-lite"/>
    </source>
</evidence>
<organism evidence="8 9">
    <name type="scientific">Croceicoccus esteveae</name>
    <dbReference type="NCBI Taxonomy" id="3075597"/>
    <lineage>
        <taxon>Bacteria</taxon>
        <taxon>Pseudomonadati</taxon>
        <taxon>Pseudomonadota</taxon>
        <taxon>Alphaproteobacteria</taxon>
        <taxon>Sphingomonadales</taxon>
        <taxon>Erythrobacteraceae</taxon>
        <taxon>Croceicoccus</taxon>
    </lineage>
</organism>
<feature type="compositionally biased region" description="Low complexity" evidence="5">
    <location>
        <begin position="123"/>
        <end position="134"/>
    </location>
</feature>
<evidence type="ECO:0000259" key="6">
    <source>
        <dbReference type="PROSITE" id="PS50968"/>
    </source>
</evidence>
<feature type="domain" description="Lipoyl-binding" evidence="6">
    <location>
        <begin position="4"/>
        <end position="79"/>
    </location>
</feature>
<gene>
    <name evidence="8" type="ORF">RM533_07400</name>
</gene>
<feature type="domain" description="Peripheral subunit-binding (PSBD)" evidence="7">
    <location>
        <begin position="207"/>
        <end position="244"/>
    </location>
</feature>
<dbReference type="EMBL" id="JAVRHS010000004">
    <property type="protein sequence ID" value="MDT0576010.1"/>
    <property type="molecule type" value="Genomic_DNA"/>
</dbReference>
<dbReference type="InterPro" id="IPR011053">
    <property type="entry name" value="Single_hybrid_motif"/>
</dbReference>
<keyword evidence="9" id="KW-1185">Reference proteome</keyword>
<dbReference type="CDD" id="cd06849">
    <property type="entry name" value="lipoyl_domain"/>
    <property type="match status" value="1"/>
</dbReference>
<sequence length="491" mass="52363">MAKLRAFTMPKWGIEMTEGTLAEWMVAEGEDIAKGGTICLIETAKITNEVEAEYAATVRRVIAQPAEELPVGALLAVFDDGADASEEEVDAFVASFVPATGGTADGRLVKEEGRETPPPAPQEQPAAGEPDPADSNAQPGRARIDTNRAISPQALRLAEVERLDLADVTGSGRGGRITFQDVQQAVRGPNTAKPRGPAPLPPEDAIFASPLARRIAALHGIALSTLTGTGRRGRICKSDVLAKVENDGDSAERAAPFRLIANDAIIVPFDKIRTMVAKRLTAAKQDIPHFYLRMQIDAGALLEMRRAANLLLGCKATINDFLVMAAARALAHHRDVNVQLHGSDLHQFAHADVAIAVAGEKGLTTPIIRQADRMRIDQIAAATRDLVARANSGSLRYEEMDGGTFTISNLGMFGIDSFDAIINPPQGAILAVGQTSRVAVETASGEVAFADRMHLTLSVDHRAIDGAAAARFLQTFKRMLEDPEHLFGNGG</sequence>
<dbReference type="SUPFAM" id="SSF51230">
    <property type="entry name" value="Single hybrid motif"/>
    <property type="match status" value="1"/>
</dbReference>
<dbReference type="PANTHER" id="PTHR23151:SF90">
    <property type="entry name" value="DIHYDROLIPOYLLYSINE-RESIDUE ACETYLTRANSFERASE COMPONENT OF PYRUVATE DEHYDROGENASE COMPLEX, MITOCHONDRIAL-RELATED"/>
    <property type="match status" value="1"/>
</dbReference>
<dbReference type="Proteomes" id="UP001259803">
    <property type="component" value="Unassembled WGS sequence"/>
</dbReference>
<dbReference type="Pfam" id="PF02817">
    <property type="entry name" value="E3_binding"/>
    <property type="match status" value="2"/>
</dbReference>
<dbReference type="InterPro" id="IPR023213">
    <property type="entry name" value="CAT-like_dom_sf"/>
</dbReference>
<dbReference type="InterPro" id="IPR000089">
    <property type="entry name" value="Biotin_lipoyl"/>
</dbReference>
<comment type="cofactor">
    <cofactor evidence="1 4">
        <name>(R)-lipoate</name>
        <dbReference type="ChEBI" id="CHEBI:83088"/>
    </cofactor>
</comment>
<accession>A0ABU2ZHD0</accession>
<evidence type="ECO:0000256" key="4">
    <source>
        <dbReference type="RuleBase" id="RU003423"/>
    </source>
</evidence>
<comment type="caution">
    <text evidence="8">The sequence shown here is derived from an EMBL/GenBank/DDBJ whole genome shotgun (WGS) entry which is preliminary data.</text>
</comment>
<dbReference type="Pfam" id="PF00198">
    <property type="entry name" value="2-oxoacid_dh"/>
    <property type="match status" value="1"/>
</dbReference>
<evidence type="ECO:0000256" key="3">
    <source>
        <dbReference type="ARBA" id="ARBA00022823"/>
    </source>
</evidence>
<proteinExistence type="inferred from homology"/>
<comment type="similarity">
    <text evidence="2 4">Belongs to the 2-oxoacid dehydrogenase family.</text>
</comment>
<dbReference type="Gene3D" id="2.40.50.100">
    <property type="match status" value="1"/>
</dbReference>
<evidence type="ECO:0000256" key="1">
    <source>
        <dbReference type="ARBA" id="ARBA00001938"/>
    </source>
</evidence>
<dbReference type="InterPro" id="IPR004167">
    <property type="entry name" value="PSBD"/>
</dbReference>
<dbReference type="InterPro" id="IPR036625">
    <property type="entry name" value="E3-bd_dom_sf"/>
</dbReference>
<dbReference type="Gene3D" id="4.10.320.10">
    <property type="entry name" value="E3-binding domain"/>
    <property type="match status" value="2"/>
</dbReference>
<dbReference type="PROSITE" id="PS50968">
    <property type="entry name" value="BIOTINYL_LIPOYL"/>
    <property type="match status" value="1"/>
</dbReference>
<dbReference type="InterPro" id="IPR001078">
    <property type="entry name" value="2-oxoacid_DH_actylTfrase"/>
</dbReference>
<feature type="domain" description="Peripheral subunit-binding (PSBD)" evidence="7">
    <location>
        <begin position="149"/>
        <end position="186"/>
    </location>
</feature>
<dbReference type="RefSeq" id="WP_311340586.1">
    <property type="nucleotide sequence ID" value="NZ_JAVRHS010000004.1"/>
</dbReference>